<feature type="signal peptide" evidence="1">
    <location>
        <begin position="1"/>
        <end position="26"/>
    </location>
</feature>
<protein>
    <recommendedName>
        <fullName evidence="2">Bifunctional inhibitor/plant lipid transfer protein/seed storage helical domain-containing protein</fullName>
    </recommendedName>
</protein>
<keyword evidence="1" id="KW-0732">Signal</keyword>
<evidence type="ECO:0000259" key="2">
    <source>
        <dbReference type="Pfam" id="PF14368"/>
    </source>
</evidence>
<dbReference type="Proteomes" id="UP000243499">
    <property type="component" value="Chromosome 2"/>
</dbReference>
<dbReference type="PANTHER" id="PTHR33286">
    <property type="entry name" value="BIFUNCTIONAL INHIBITOR/LIPID-TRANSFER PROTEIN/SEED STORAGE 2S ALBUMIN SUPERFAMILY PROTEIN"/>
    <property type="match status" value="1"/>
</dbReference>
<dbReference type="Gramene" id="PAN10080">
    <property type="protein sequence ID" value="PAN10080"/>
    <property type="gene ID" value="PAHAL_2G070800"/>
</dbReference>
<name>A0A2S3GWN8_9POAL</name>
<gene>
    <name evidence="3" type="ORF">PAHAL_2G070800</name>
</gene>
<reference evidence="3" key="1">
    <citation type="submission" date="2018-04" db="EMBL/GenBank/DDBJ databases">
        <title>WGS assembly of Panicum hallii.</title>
        <authorList>
            <person name="Lovell J."/>
            <person name="Jenkins J."/>
            <person name="Lowry D."/>
            <person name="Mamidi S."/>
            <person name="Sreedasyam A."/>
            <person name="Weng X."/>
            <person name="Barry K."/>
            <person name="Bonette J."/>
            <person name="Campitelli B."/>
            <person name="Daum C."/>
            <person name="Gordon S."/>
            <person name="Gould B."/>
            <person name="Lipzen A."/>
            <person name="Macqueen A."/>
            <person name="Palacio-Mejia J."/>
            <person name="Plott C."/>
            <person name="Shakirov E."/>
            <person name="Shu S."/>
            <person name="Yoshinaga Y."/>
            <person name="Zane M."/>
            <person name="Rokhsar D."/>
            <person name="Grimwood J."/>
            <person name="Schmutz J."/>
            <person name="Juenger T."/>
        </authorList>
    </citation>
    <scope>NUCLEOTIDE SEQUENCE [LARGE SCALE GENOMIC DNA]</scope>
    <source>
        <strain evidence="3">FIL2</strain>
    </source>
</reference>
<dbReference type="PANTHER" id="PTHR33286:SF24">
    <property type="entry name" value="BIFUNCTIONAL INHIBITOR_PLANT LIPID TRANSFER PROTEIN_SEED STORAGE HELICAL DOMAIN-CONTAINING PROTEIN"/>
    <property type="match status" value="1"/>
</dbReference>
<dbReference type="InterPro" id="IPR036312">
    <property type="entry name" value="Bifun_inhib/LTP/seed_sf"/>
</dbReference>
<dbReference type="AlphaFoldDB" id="A0A2S3GWN8"/>
<dbReference type="Pfam" id="PF14368">
    <property type="entry name" value="LTP_2"/>
    <property type="match status" value="1"/>
</dbReference>
<dbReference type="SUPFAM" id="SSF47699">
    <property type="entry name" value="Bifunctional inhibitor/lipid-transfer protein/seed storage 2S albumin"/>
    <property type="match status" value="1"/>
</dbReference>
<feature type="domain" description="Bifunctional inhibitor/plant lipid transfer protein/seed storage helical" evidence="2">
    <location>
        <begin position="22"/>
        <end position="104"/>
    </location>
</feature>
<proteinExistence type="predicted"/>
<dbReference type="InterPro" id="IPR016140">
    <property type="entry name" value="Bifunc_inhib/LTP/seed_store"/>
</dbReference>
<accession>A0A2S3GWN8</accession>
<organism evidence="3">
    <name type="scientific">Panicum hallii</name>
    <dbReference type="NCBI Taxonomy" id="206008"/>
    <lineage>
        <taxon>Eukaryota</taxon>
        <taxon>Viridiplantae</taxon>
        <taxon>Streptophyta</taxon>
        <taxon>Embryophyta</taxon>
        <taxon>Tracheophyta</taxon>
        <taxon>Spermatophyta</taxon>
        <taxon>Magnoliopsida</taxon>
        <taxon>Liliopsida</taxon>
        <taxon>Poales</taxon>
        <taxon>Poaceae</taxon>
        <taxon>PACMAD clade</taxon>
        <taxon>Panicoideae</taxon>
        <taxon>Panicodae</taxon>
        <taxon>Paniceae</taxon>
        <taxon>Panicinae</taxon>
        <taxon>Panicum</taxon>
        <taxon>Panicum sect. Panicum</taxon>
    </lineage>
</organism>
<dbReference type="Gene3D" id="1.10.110.10">
    <property type="entry name" value="Plant lipid-transfer and hydrophobic proteins"/>
    <property type="match status" value="1"/>
</dbReference>
<feature type="chain" id="PRO_5015564798" description="Bifunctional inhibitor/plant lipid transfer protein/seed storage helical domain-containing protein" evidence="1">
    <location>
        <begin position="27"/>
        <end position="122"/>
    </location>
</feature>
<evidence type="ECO:0000313" key="3">
    <source>
        <dbReference type="EMBL" id="PAN10080.1"/>
    </source>
</evidence>
<sequence>MPAKAVIQLVVFALVFTLCTMPRAWGEQDCYREKDVFLHKCAWSIRRGLAYLHPNPICCRTVRKIDMTCVCGAILPREEETIDVRHAYFVSQDCRKPVPAGNKCGSWTVPGASGPPPPPHHP</sequence>
<evidence type="ECO:0000256" key="1">
    <source>
        <dbReference type="SAM" id="SignalP"/>
    </source>
</evidence>
<dbReference type="EMBL" id="CM008047">
    <property type="protein sequence ID" value="PAN10080.1"/>
    <property type="molecule type" value="Genomic_DNA"/>
</dbReference>